<name>J3A1H2_9EURY</name>
<evidence type="ECO:0000313" key="1">
    <source>
        <dbReference type="EMBL" id="EJN59158.1"/>
    </source>
</evidence>
<dbReference type="Proteomes" id="UP000007813">
    <property type="component" value="Unassembled WGS sequence"/>
</dbReference>
<accession>J3A1H2</accession>
<dbReference type="AlphaFoldDB" id="J3A1H2"/>
<protein>
    <submittedName>
        <fullName evidence="1">Uncharacterized protein</fullName>
    </submittedName>
</protein>
<organism evidence="1 2">
    <name type="scientific">Halogranum salarium B-1</name>
    <dbReference type="NCBI Taxonomy" id="1210908"/>
    <lineage>
        <taxon>Archaea</taxon>
        <taxon>Methanobacteriati</taxon>
        <taxon>Methanobacteriota</taxon>
        <taxon>Stenosarchaea group</taxon>
        <taxon>Halobacteria</taxon>
        <taxon>Halobacteriales</taxon>
        <taxon>Haloferacaceae</taxon>
    </lineage>
</organism>
<proteinExistence type="predicted"/>
<evidence type="ECO:0000313" key="2">
    <source>
        <dbReference type="Proteomes" id="UP000007813"/>
    </source>
</evidence>
<reference evidence="1 2" key="1">
    <citation type="journal article" date="2012" name="J. Bacteriol.">
        <title>Draft Genome Sequence of the Extremely Halophilic Archaeon Halogranum salarium B-1T.</title>
        <authorList>
            <person name="Kim K.K."/>
            <person name="Lee K.C."/>
            <person name="Lee J.S."/>
        </authorList>
    </citation>
    <scope>NUCLEOTIDE SEQUENCE [LARGE SCALE GENOMIC DNA]</scope>
    <source>
        <strain evidence="1 2">B-1</strain>
    </source>
</reference>
<dbReference type="EMBL" id="ALJD01000006">
    <property type="protein sequence ID" value="EJN59158.1"/>
    <property type="molecule type" value="Genomic_DNA"/>
</dbReference>
<sequence>MSHTRVRRAVIASEVEELGRGLKVCSRREAVGPETASDSRVE</sequence>
<comment type="caution">
    <text evidence="1">The sequence shown here is derived from an EMBL/GenBank/DDBJ whole genome shotgun (WGS) entry which is preliminary data.</text>
</comment>
<gene>
    <name evidence="1" type="ORF">HSB1_25790</name>
</gene>